<dbReference type="PANTHER" id="PTHR12126">
    <property type="entry name" value="NADH-UBIQUINONE OXIDOREDUCTASE 39 KDA SUBUNIT-RELATED"/>
    <property type="match status" value="1"/>
</dbReference>
<reference evidence="2 3" key="1">
    <citation type="journal article" date="2016" name="Nat. Commun.">
        <title>Thousands of microbial genomes shed light on interconnected biogeochemical processes in an aquifer system.</title>
        <authorList>
            <person name="Anantharaman K."/>
            <person name="Brown C.T."/>
            <person name="Hug L.A."/>
            <person name="Sharon I."/>
            <person name="Castelle C.J."/>
            <person name="Probst A.J."/>
            <person name="Thomas B.C."/>
            <person name="Singh A."/>
            <person name="Wilkins M.J."/>
            <person name="Karaoz U."/>
            <person name="Brodie E.L."/>
            <person name="Williams K.H."/>
            <person name="Hubbard S.S."/>
            <person name="Banfield J.F."/>
        </authorList>
    </citation>
    <scope>NUCLEOTIDE SEQUENCE [LARGE SCALE GENOMIC DNA]</scope>
</reference>
<name>A0A1F7REK3_9BACT</name>
<dbReference type="CDD" id="cd05271">
    <property type="entry name" value="NDUFA9_like_SDR_a"/>
    <property type="match status" value="1"/>
</dbReference>
<dbReference type="PANTHER" id="PTHR12126:SF11">
    <property type="entry name" value="NADH DEHYDROGENASE [UBIQUINONE] 1 ALPHA SUBCOMPLEX SUBUNIT 9, MITOCHONDRIAL"/>
    <property type="match status" value="1"/>
</dbReference>
<feature type="domain" description="NAD-dependent epimerase/dehydratase" evidence="1">
    <location>
        <begin position="2"/>
        <end position="210"/>
    </location>
</feature>
<dbReference type="InterPro" id="IPR051207">
    <property type="entry name" value="ComplexI_NDUFA9_subunit"/>
</dbReference>
<proteinExistence type="predicted"/>
<sequence>MILITGGTGFVGSSIIKKVLDKGLKIKCLVRDPGKAKSALGELGEKVGFAQGDILNSKSLEQAMEGVNAVIHLVGIIVETKGASFEGMHYHGTVNIVEAAKKAGIKKYLHMSALGTRPDAKSRYHQTKWKAEEYVRSSGLSWTIFRPSIIFGPKDKFLNMFLNMINLSPVIPIIGRGKGMLQPVWVEDVAECFIRALNKDSTIGKIFELGGPDKFNIEGLIDLILKIKKKTRCKIHLPISFMKLNAALMESFLARPPVTLDQLTMLEEENTCDIKEIKKEFGIELKRVEDYINEYL</sequence>
<dbReference type="AlphaFoldDB" id="A0A1F7REK3"/>
<protein>
    <recommendedName>
        <fullName evidence="1">NAD-dependent epimerase/dehydratase domain-containing protein</fullName>
    </recommendedName>
</protein>
<dbReference type="GO" id="GO:0044877">
    <property type="term" value="F:protein-containing complex binding"/>
    <property type="evidence" value="ECO:0007669"/>
    <property type="project" value="TreeGrafter"/>
</dbReference>
<dbReference type="FunFam" id="3.40.50.720:FF:000702">
    <property type="entry name" value="NADH dehydrogenase (Ubiquinone)"/>
    <property type="match status" value="1"/>
</dbReference>
<evidence type="ECO:0000259" key="1">
    <source>
        <dbReference type="Pfam" id="PF01370"/>
    </source>
</evidence>
<evidence type="ECO:0000313" key="3">
    <source>
        <dbReference type="Proteomes" id="UP000178526"/>
    </source>
</evidence>
<dbReference type="Proteomes" id="UP000178526">
    <property type="component" value="Unassembled WGS sequence"/>
</dbReference>
<dbReference type="EMBL" id="MGDB01000109">
    <property type="protein sequence ID" value="OGL39959.1"/>
    <property type="molecule type" value="Genomic_DNA"/>
</dbReference>
<evidence type="ECO:0000313" key="2">
    <source>
        <dbReference type="EMBL" id="OGL39959.1"/>
    </source>
</evidence>
<accession>A0A1F7REK3</accession>
<organism evidence="2 3">
    <name type="scientific">Candidatus Schekmanbacteria bacterium GWA2_38_11</name>
    <dbReference type="NCBI Taxonomy" id="1817876"/>
    <lineage>
        <taxon>Bacteria</taxon>
        <taxon>Candidatus Schekmaniibacteriota</taxon>
    </lineage>
</organism>
<dbReference type="InterPro" id="IPR036291">
    <property type="entry name" value="NAD(P)-bd_dom_sf"/>
</dbReference>
<dbReference type="Pfam" id="PF01370">
    <property type="entry name" value="Epimerase"/>
    <property type="match status" value="1"/>
</dbReference>
<dbReference type="InterPro" id="IPR001509">
    <property type="entry name" value="Epimerase_deHydtase"/>
</dbReference>
<dbReference type="SUPFAM" id="SSF51735">
    <property type="entry name" value="NAD(P)-binding Rossmann-fold domains"/>
    <property type="match status" value="1"/>
</dbReference>
<gene>
    <name evidence="2" type="ORF">A2042_00375</name>
</gene>
<dbReference type="Gene3D" id="3.40.50.720">
    <property type="entry name" value="NAD(P)-binding Rossmann-like Domain"/>
    <property type="match status" value="1"/>
</dbReference>
<comment type="caution">
    <text evidence="2">The sequence shown here is derived from an EMBL/GenBank/DDBJ whole genome shotgun (WGS) entry which is preliminary data.</text>
</comment>